<dbReference type="InterPro" id="IPR028361">
    <property type="entry name" value="GPI_transamidase"/>
</dbReference>
<dbReference type="GO" id="GO:0016255">
    <property type="term" value="P:attachment of GPI anchor to protein"/>
    <property type="evidence" value="ECO:0007669"/>
    <property type="project" value="InterPro"/>
</dbReference>
<dbReference type="UniPathway" id="UPA00196"/>
<accession>A0A8C9GPA4</accession>
<dbReference type="GO" id="GO:0006508">
    <property type="term" value="P:proteolysis"/>
    <property type="evidence" value="ECO:0007669"/>
    <property type="project" value="InterPro"/>
</dbReference>
<sequence>MALKRALYFVFIFAVVKCVVASVYFSGVDIKNMKDKYHQIKSSSNIKENINNLFLTELKKTNYMNNNVIILSTSRYYFNYRHTTNVLTAYDYLKNIGDNVDKNILLMVPFDQACDCRHILHGTIFKNYDHTTNNKSKNKTIDENLYEHVNIDYKNDNVNDIQIKRVIRHRYDGFMPYKSRLYTTGNKEKNLFIYMTGHGGDKFLKVQEFNVISSAEFNLYLQELIIKQIYKFIFVIIETCRGYSFYNDILYFLNKNKINNIFLLSSSNPTENSYSLFSSSYLGVSTVDRFTYYFFTYLENISKTNSNGQHKNVNSFLMYNIINYLKTKHIISTPTLNKSNFNVTSFVHNKNIIFYNSNLLLISKDQDINDDHTFHTINYDNKQNQNNNNQLKFQNTCLGDLTLCKHVKNKIYTYMATLYMHMSYYNNMDLFEKNEFYYNNYYFTYKNIDIEYLTKIIIIAFLVLFIMLIFLIQP</sequence>
<dbReference type="InterPro" id="IPR001096">
    <property type="entry name" value="Peptidase_C13"/>
</dbReference>
<dbReference type="Proteomes" id="UP000694416">
    <property type="component" value="Unplaced"/>
</dbReference>
<evidence type="ECO:0000256" key="7">
    <source>
        <dbReference type="ARBA" id="ARBA00093482"/>
    </source>
</evidence>
<comment type="pathway">
    <text evidence="1">Glycolipid biosynthesis; glycosylphosphatidylinositol-anchor biosynthesis.</text>
</comment>
<feature type="chain" id="PRO_5034130156" description="GPI-anchor transamidase" evidence="9">
    <location>
        <begin position="22"/>
        <end position="474"/>
    </location>
</feature>
<reference evidence="10" key="2">
    <citation type="submission" date="2025-09" db="UniProtKB">
        <authorList>
            <consortium name="Ensembl"/>
        </authorList>
    </citation>
    <scope>IDENTIFICATION</scope>
</reference>
<feature type="signal peptide" evidence="9">
    <location>
        <begin position="1"/>
        <end position="21"/>
    </location>
</feature>
<keyword evidence="5 9" id="KW-0732">Signal</keyword>
<protein>
    <recommendedName>
        <fullName evidence="3">GPI-anchor transamidase</fullName>
    </recommendedName>
    <alternativeName>
        <fullName evidence="6">Phosphatidylinositol-glycan biosynthesis class K protein</fullName>
    </alternativeName>
</protein>
<dbReference type="AlphaFoldDB" id="A0A8C9GPA4"/>
<keyword evidence="8" id="KW-0472">Membrane</keyword>
<dbReference type="Ensembl" id="ENSPTET00000012695.1">
    <property type="protein sequence ID" value="ENSPTEP00000008314.1"/>
    <property type="gene ID" value="ENSPTEG00000009470.1"/>
</dbReference>
<dbReference type="GO" id="GO:0042765">
    <property type="term" value="C:GPI-anchor transamidase complex"/>
    <property type="evidence" value="ECO:0007669"/>
    <property type="project" value="InterPro"/>
</dbReference>
<evidence type="ECO:0000256" key="1">
    <source>
        <dbReference type="ARBA" id="ARBA00004687"/>
    </source>
</evidence>
<comment type="similarity">
    <text evidence="2">Belongs to the peptidase C13 family.</text>
</comment>
<dbReference type="Gene3D" id="3.40.50.1460">
    <property type="match status" value="1"/>
</dbReference>
<proteinExistence type="inferred from homology"/>
<dbReference type="PANTHER" id="PTHR48067">
    <property type="entry name" value="GPI-ANCHOR TRANSAMIDASE"/>
    <property type="match status" value="1"/>
</dbReference>
<evidence type="ECO:0000256" key="2">
    <source>
        <dbReference type="ARBA" id="ARBA00009941"/>
    </source>
</evidence>
<feature type="transmembrane region" description="Helical" evidence="8">
    <location>
        <begin position="452"/>
        <end position="472"/>
    </location>
</feature>
<dbReference type="GO" id="GO:0003923">
    <property type="term" value="F:GPI-anchor transamidase activity"/>
    <property type="evidence" value="ECO:0007669"/>
    <property type="project" value="InterPro"/>
</dbReference>
<dbReference type="PANTHER" id="PTHR48067:SF1">
    <property type="entry name" value="GPI-ANCHOR TRANSAMIDASE"/>
    <property type="match status" value="1"/>
</dbReference>
<keyword evidence="8" id="KW-0812">Transmembrane</keyword>
<keyword evidence="8" id="KW-1133">Transmembrane helix</keyword>
<evidence type="ECO:0000313" key="10">
    <source>
        <dbReference type="Ensembl" id="ENSPTEP00000008314.1"/>
    </source>
</evidence>
<evidence type="ECO:0000256" key="9">
    <source>
        <dbReference type="SAM" id="SignalP"/>
    </source>
</evidence>
<evidence type="ECO:0000256" key="3">
    <source>
        <dbReference type="ARBA" id="ARBA00019393"/>
    </source>
</evidence>
<dbReference type="PRINTS" id="PR00776">
    <property type="entry name" value="HEMOGLOBNASE"/>
</dbReference>
<name>A0A8C9GPA4_9PRIM</name>
<reference evidence="10" key="1">
    <citation type="submission" date="2025-08" db="UniProtKB">
        <authorList>
            <consortium name="Ensembl"/>
        </authorList>
    </citation>
    <scope>IDENTIFICATION</scope>
</reference>
<comment type="subunit">
    <text evidence="7">Heteropentamer. Part of the GPI-anchor transamidase complex, consisting of PIGK, PIGT, PIGS, PIGU and GAA1. Interacts with GPAA1. Interacts with PIGT; this interaction, via a disulfide link, stabilizes the expression of GAA1 and PIGK and links them to PIGS.</text>
</comment>
<evidence type="ECO:0000313" key="11">
    <source>
        <dbReference type="Proteomes" id="UP000694416"/>
    </source>
</evidence>
<evidence type="ECO:0000256" key="8">
    <source>
        <dbReference type="SAM" id="Phobius"/>
    </source>
</evidence>
<dbReference type="GO" id="GO:0006506">
    <property type="term" value="P:GPI anchor biosynthetic process"/>
    <property type="evidence" value="ECO:0007669"/>
    <property type="project" value="UniProtKB-UniPathway"/>
</dbReference>
<evidence type="ECO:0000256" key="6">
    <source>
        <dbReference type="ARBA" id="ARBA00029842"/>
    </source>
</evidence>
<keyword evidence="11" id="KW-1185">Reference proteome</keyword>
<keyword evidence="4" id="KW-0337">GPI-anchor biosynthesis</keyword>
<dbReference type="Pfam" id="PF01650">
    <property type="entry name" value="Peptidase_C13"/>
    <property type="match status" value="1"/>
</dbReference>
<evidence type="ECO:0000256" key="4">
    <source>
        <dbReference type="ARBA" id="ARBA00022502"/>
    </source>
</evidence>
<evidence type="ECO:0000256" key="5">
    <source>
        <dbReference type="ARBA" id="ARBA00022729"/>
    </source>
</evidence>
<organism evidence="10 11">
    <name type="scientific">Piliocolobus tephrosceles</name>
    <name type="common">Ugandan red Colobus</name>
    <dbReference type="NCBI Taxonomy" id="591936"/>
    <lineage>
        <taxon>Eukaryota</taxon>
        <taxon>Metazoa</taxon>
        <taxon>Chordata</taxon>
        <taxon>Craniata</taxon>
        <taxon>Vertebrata</taxon>
        <taxon>Euteleostomi</taxon>
        <taxon>Mammalia</taxon>
        <taxon>Eutheria</taxon>
        <taxon>Euarchontoglires</taxon>
        <taxon>Primates</taxon>
        <taxon>Haplorrhini</taxon>
        <taxon>Catarrhini</taxon>
        <taxon>Cercopithecidae</taxon>
        <taxon>Colobinae</taxon>
        <taxon>Piliocolobus</taxon>
    </lineage>
</organism>